<reference evidence="1" key="1">
    <citation type="submission" date="2021-01" db="EMBL/GenBank/DDBJ databases">
        <authorList>
            <person name="Corre E."/>
            <person name="Pelletier E."/>
            <person name="Niang G."/>
            <person name="Scheremetjew M."/>
            <person name="Finn R."/>
            <person name="Kale V."/>
            <person name="Holt S."/>
            <person name="Cochrane G."/>
            <person name="Meng A."/>
            <person name="Brown T."/>
            <person name="Cohen L."/>
        </authorList>
    </citation>
    <scope>NUCLEOTIDE SEQUENCE</scope>
    <source>
        <strain evidence="1">CCMP3303</strain>
    </source>
</reference>
<protein>
    <submittedName>
        <fullName evidence="1">Uncharacterized protein</fullName>
    </submittedName>
</protein>
<organism evidence="1">
    <name type="scientific">Minutocellus polymorphus</name>
    <dbReference type="NCBI Taxonomy" id="265543"/>
    <lineage>
        <taxon>Eukaryota</taxon>
        <taxon>Sar</taxon>
        <taxon>Stramenopiles</taxon>
        <taxon>Ochrophyta</taxon>
        <taxon>Bacillariophyta</taxon>
        <taxon>Mediophyceae</taxon>
        <taxon>Cymatosirophycidae</taxon>
        <taxon>Cymatosirales</taxon>
        <taxon>Cymatosiraceae</taxon>
        <taxon>Minutocellus</taxon>
    </lineage>
</organism>
<evidence type="ECO:0000313" key="1">
    <source>
        <dbReference type="EMBL" id="CAD8376028.1"/>
    </source>
</evidence>
<accession>A0A7S0AVM8</accession>
<gene>
    <name evidence="1" type="ORF">MPOL1434_LOCUS8798</name>
</gene>
<dbReference type="AlphaFoldDB" id="A0A7S0AVM8"/>
<proteinExistence type="predicted"/>
<name>A0A7S0AVM8_9STRA</name>
<sequence length="157" mass="17558">MSQYLDNCPKGVNIPGVANWCPSSLLEIGQLSSYYDQIAIEEAFLASFMSPDLYAGDTPKAAFPNALYLDSLDVGGTLRTGSGLADLPNEEGESHAYSRYAYVDTVIAYNAELACRDASDGNNSCRELRRLVAQRRQRFPIQRWEDLEHGRHIDWPH</sequence>
<dbReference type="EMBL" id="HBEJ01015001">
    <property type="protein sequence ID" value="CAD8376028.1"/>
    <property type="molecule type" value="Transcribed_RNA"/>
</dbReference>